<dbReference type="Proteomes" id="UP000248924">
    <property type="component" value="Unassembled WGS sequence"/>
</dbReference>
<evidence type="ECO:0008006" key="3">
    <source>
        <dbReference type="Google" id="ProtNLM"/>
    </source>
</evidence>
<comment type="caution">
    <text evidence="1">The sequence shown here is derived from an EMBL/GenBank/DDBJ whole genome shotgun (WGS) entry which is preliminary data.</text>
</comment>
<sequence>MSAPHHGTPTVTTPPDGFCPGDRVWVHRGTSWRPGVILQSSPEAATVRYRPAEARGTGVDTVIASSLTARDDHDPLLDRTTELGRVAGLEQTA</sequence>
<gene>
    <name evidence="1" type="ORF">C1I95_06650</name>
</gene>
<name>A0A2W2F0E2_9ACTN</name>
<keyword evidence="2" id="KW-1185">Reference proteome</keyword>
<evidence type="ECO:0000313" key="2">
    <source>
        <dbReference type="Proteomes" id="UP000248924"/>
    </source>
</evidence>
<organism evidence="1 2">
    <name type="scientific">Micromonospora craterilacus</name>
    <dbReference type="NCBI Taxonomy" id="1655439"/>
    <lineage>
        <taxon>Bacteria</taxon>
        <taxon>Bacillati</taxon>
        <taxon>Actinomycetota</taxon>
        <taxon>Actinomycetes</taxon>
        <taxon>Micromonosporales</taxon>
        <taxon>Micromonosporaceae</taxon>
        <taxon>Micromonospora</taxon>
    </lineage>
</organism>
<dbReference type="AlphaFoldDB" id="A0A2W2F0E2"/>
<dbReference type="EMBL" id="POTY01000025">
    <property type="protein sequence ID" value="PZG21835.1"/>
    <property type="molecule type" value="Genomic_DNA"/>
</dbReference>
<accession>A0A2W2F0E2</accession>
<proteinExistence type="predicted"/>
<protein>
    <recommendedName>
        <fullName evidence="3">Agenet domain-containing protein</fullName>
    </recommendedName>
</protein>
<evidence type="ECO:0000313" key="1">
    <source>
        <dbReference type="EMBL" id="PZG21835.1"/>
    </source>
</evidence>
<reference evidence="1 2" key="1">
    <citation type="submission" date="2018-01" db="EMBL/GenBank/DDBJ databases">
        <title>Draft genome sequence of Jishengella sp. NA12.</title>
        <authorList>
            <person name="Sahin N."/>
            <person name="Ay H."/>
            <person name="Saygin H."/>
        </authorList>
    </citation>
    <scope>NUCLEOTIDE SEQUENCE [LARGE SCALE GENOMIC DNA]</scope>
    <source>
        <strain evidence="1 2">NA12</strain>
    </source>
</reference>